<feature type="compositionally biased region" description="Polar residues" evidence="1">
    <location>
        <begin position="198"/>
        <end position="212"/>
    </location>
</feature>
<feature type="compositionally biased region" description="Polar residues" evidence="1">
    <location>
        <begin position="99"/>
        <end position="115"/>
    </location>
</feature>
<dbReference type="STRING" id="9669.ENSMPUP00000010771"/>
<dbReference type="GeneTree" id="ENSGT00490000044158"/>
<feature type="compositionally biased region" description="Low complexity" evidence="1">
    <location>
        <begin position="142"/>
        <end position="154"/>
    </location>
</feature>
<evidence type="ECO:0000256" key="1">
    <source>
        <dbReference type="SAM" id="MobiDB-lite"/>
    </source>
</evidence>
<evidence type="ECO:0000313" key="2">
    <source>
        <dbReference type="Ensembl" id="ENSMPUP00000010771.1"/>
    </source>
</evidence>
<dbReference type="EMBL" id="AEYP01041131">
    <property type="status" value="NOT_ANNOTATED_CDS"/>
    <property type="molecule type" value="Genomic_DNA"/>
</dbReference>
<reference evidence="2" key="1">
    <citation type="submission" date="2024-06" db="UniProtKB">
        <authorList>
            <consortium name="Ensembl"/>
        </authorList>
    </citation>
    <scope>IDENTIFICATION</scope>
</reference>
<dbReference type="HOGENOM" id="CLU_1165521_0_0_1"/>
<dbReference type="Ensembl" id="ENSMPUT00000010950.1">
    <property type="protein sequence ID" value="ENSMPUP00000010771.1"/>
    <property type="gene ID" value="ENSMPUG00000010859.1"/>
</dbReference>
<feature type="compositionally biased region" description="Basic and acidic residues" evidence="1">
    <location>
        <begin position="163"/>
        <end position="179"/>
    </location>
</feature>
<proteinExistence type="predicted"/>
<dbReference type="AlphaFoldDB" id="M3YHG4"/>
<dbReference type="eggNOG" id="ENOG502S9IF">
    <property type="taxonomic scope" value="Eukaryota"/>
</dbReference>
<accession>M3YHG4</accession>
<dbReference type="InParanoid" id="M3YHG4"/>
<dbReference type="OMA" id="ISHGETQ"/>
<feature type="compositionally biased region" description="Polar residues" evidence="1">
    <location>
        <begin position="1"/>
        <end position="30"/>
    </location>
</feature>
<sequence length="292" mass="30310">MNGMANVNSASRPHYTSSIPVPRAASQTRIHTPGASPQLRPRQAGLALSPQRAASPRLGRAGGPSRNSSPKASRGRGSPKSSGTVRESAEGGEGLSSSPWSSPRATPKASLSSCAGSRRVGETQGIQGKKKVAQEGIPVLQSRGRSPSRPSSRGETQIPGAPEGRRPPDYPRKDQRDTSYRSSGVPRSLEPDAGAVSGASSPGCSPVQSKRPSPTPGVISFASAHQQSQPVTATVAPFQYRLQTDQEPGPLPQAGWVLDGYSSCPGGTEECFCAGECSVRKDFPPGVGRPPD</sequence>
<name>M3YHG4_MUSPF</name>
<feature type="region of interest" description="Disordered" evidence="1">
    <location>
        <begin position="1"/>
        <end position="231"/>
    </location>
</feature>
<protein>
    <submittedName>
        <fullName evidence="2">Uncharacterized protein</fullName>
    </submittedName>
</protein>
<organism evidence="2">
    <name type="scientific">Mustela putorius furo</name>
    <name type="common">European domestic ferret</name>
    <name type="synonym">Mustela furo</name>
    <dbReference type="NCBI Taxonomy" id="9669"/>
    <lineage>
        <taxon>Eukaryota</taxon>
        <taxon>Metazoa</taxon>
        <taxon>Chordata</taxon>
        <taxon>Craniata</taxon>
        <taxon>Vertebrata</taxon>
        <taxon>Euteleostomi</taxon>
        <taxon>Mammalia</taxon>
        <taxon>Eutheria</taxon>
        <taxon>Laurasiatheria</taxon>
        <taxon>Carnivora</taxon>
        <taxon>Caniformia</taxon>
        <taxon>Musteloidea</taxon>
        <taxon>Mustelidae</taxon>
        <taxon>Mustelinae</taxon>
        <taxon>Mustela</taxon>
    </lineage>
</organism>